<accession>A0A2G8SGQ2</accession>
<dbReference type="Pfam" id="PF12937">
    <property type="entry name" value="F-box-like"/>
    <property type="match status" value="1"/>
</dbReference>
<dbReference type="SUPFAM" id="SSF81383">
    <property type="entry name" value="F-box domain"/>
    <property type="match status" value="1"/>
</dbReference>
<dbReference type="Gene3D" id="1.20.1280.50">
    <property type="match status" value="1"/>
</dbReference>
<name>A0A2G8SGQ2_9APHY</name>
<evidence type="ECO:0000313" key="3">
    <source>
        <dbReference type="Proteomes" id="UP000230002"/>
    </source>
</evidence>
<sequence>METPHTPGPDGRSSRPLVLHVPTEVCEHIIDMLYSIYATDTAKNIATLYSCALVCRAWRVRSQRRLFYKVQLKDTASFRKLAAILDDGQHMSTKSH</sequence>
<reference evidence="2 3" key="1">
    <citation type="journal article" date="2015" name="Sci. Rep.">
        <title>Chromosome-level genome map provides insights into diverse defense mechanisms in the medicinal fungus Ganoderma sinense.</title>
        <authorList>
            <person name="Zhu Y."/>
            <person name="Xu J."/>
            <person name="Sun C."/>
            <person name="Zhou S."/>
            <person name="Xu H."/>
            <person name="Nelson D.R."/>
            <person name="Qian J."/>
            <person name="Song J."/>
            <person name="Luo H."/>
            <person name="Xiang L."/>
            <person name="Li Y."/>
            <person name="Xu Z."/>
            <person name="Ji A."/>
            <person name="Wang L."/>
            <person name="Lu S."/>
            <person name="Hayward A."/>
            <person name="Sun W."/>
            <person name="Li X."/>
            <person name="Schwartz D.C."/>
            <person name="Wang Y."/>
            <person name="Chen S."/>
        </authorList>
    </citation>
    <scope>NUCLEOTIDE SEQUENCE [LARGE SCALE GENOMIC DNA]</scope>
    <source>
        <strain evidence="2 3">ZZ0214-1</strain>
    </source>
</reference>
<proteinExistence type="predicted"/>
<dbReference type="InterPro" id="IPR036047">
    <property type="entry name" value="F-box-like_dom_sf"/>
</dbReference>
<protein>
    <recommendedName>
        <fullName evidence="1">F-box domain-containing protein</fullName>
    </recommendedName>
</protein>
<evidence type="ECO:0000259" key="1">
    <source>
        <dbReference type="Pfam" id="PF12937"/>
    </source>
</evidence>
<dbReference type="Proteomes" id="UP000230002">
    <property type="component" value="Unassembled WGS sequence"/>
</dbReference>
<keyword evidence="3" id="KW-1185">Reference proteome</keyword>
<comment type="caution">
    <text evidence="2">The sequence shown here is derived from an EMBL/GenBank/DDBJ whole genome shotgun (WGS) entry which is preliminary data.</text>
</comment>
<gene>
    <name evidence="2" type="ORF">GSI_05050</name>
</gene>
<dbReference type="AlphaFoldDB" id="A0A2G8SGQ2"/>
<dbReference type="EMBL" id="AYKW01000009">
    <property type="protein sequence ID" value="PIL32932.1"/>
    <property type="molecule type" value="Genomic_DNA"/>
</dbReference>
<evidence type="ECO:0000313" key="2">
    <source>
        <dbReference type="EMBL" id="PIL32932.1"/>
    </source>
</evidence>
<organism evidence="2 3">
    <name type="scientific">Ganoderma sinense ZZ0214-1</name>
    <dbReference type="NCBI Taxonomy" id="1077348"/>
    <lineage>
        <taxon>Eukaryota</taxon>
        <taxon>Fungi</taxon>
        <taxon>Dikarya</taxon>
        <taxon>Basidiomycota</taxon>
        <taxon>Agaricomycotina</taxon>
        <taxon>Agaricomycetes</taxon>
        <taxon>Polyporales</taxon>
        <taxon>Polyporaceae</taxon>
        <taxon>Ganoderma</taxon>
    </lineage>
</organism>
<dbReference type="OrthoDB" id="2798901at2759"/>
<feature type="domain" description="F-box" evidence="1">
    <location>
        <begin position="20"/>
        <end position="66"/>
    </location>
</feature>
<dbReference type="InterPro" id="IPR001810">
    <property type="entry name" value="F-box_dom"/>
</dbReference>